<accession>A0ABN9BJQ2</accession>
<comment type="caution">
    <text evidence="1">The sequence shown here is derived from an EMBL/GenBank/DDBJ whole genome shotgun (WGS) entry which is preliminary data.</text>
</comment>
<protein>
    <submittedName>
        <fullName evidence="1">Uncharacterized protein</fullName>
    </submittedName>
</protein>
<gene>
    <name evidence="1" type="ORF">SPARVUS_LOCUS3019208</name>
</gene>
<proteinExistence type="predicted"/>
<evidence type="ECO:0000313" key="2">
    <source>
        <dbReference type="Proteomes" id="UP001162483"/>
    </source>
</evidence>
<reference evidence="1" key="1">
    <citation type="submission" date="2023-05" db="EMBL/GenBank/DDBJ databases">
        <authorList>
            <person name="Stuckert A."/>
        </authorList>
    </citation>
    <scope>NUCLEOTIDE SEQUENCE</scope>
</reference>
<organism evidence="1 2">
    <name type="scientific">Staurois parvus</name>
    <dbReference type="NCBI Taxonomy" id="386267"/>
    <lineage>
        <taxon>Eukaryota</taxon>
        <taxon>Metazoa</taxon>
        <taxon>Chordata</taxon>
        <taxon>Craniata</taxon>
        <taxon>Vertebrata</taxon>
        <taxon>Euteleostomi</taxon>
        <taxon>Amphibia</taxon>
        <taxon>Batrachia</taxon>
        <taxon>Anura</taxon>
        <taxon>Neobatrachia</taxon>
        <taxon>Ranoidea</taxon>
        <taxon>Ranidae</taxon>
        <taxon>Staurois</taxon>
    </lineage>
</organism>
<sequence length="39" mass="4288">MILLLGDLYLRPFILCKHSSTQTNMGKSALLVGNLAVKQ</sequence>
<keyword evidence="2" id="KW-1185">Reference proteome</keyword>
<name>A0ABN9BJQ2_9NEOB</name>
<evidence type="ECO:0000313" key="1">
    <source>
        <dbReference type="EMBL" id="CAI9547591.1"/>
    </source>
</evidence>
<dbReference type="Proteomes" id="UP001162483">
    <property type="component" value="Unassembled WGS sequence"/>
</dbReference>
<dbReference type="EMBL" id="CATNWA010004357">
    <property type="protein sequence ID" value="CAI9547591.1"/>
    <property type="molecule type" value="Genomic_DNA"/>
</dbReference>